<dbReference type="RefSeq" id="WP_189070850.1">
    <property type="nucleotide sequence ID" value="NZ_BMPE01000026.1"/>
</dbReference>
<organism evidence="1 2">
    <name type="scientific">Deinococcus radiotolerans</name>
    <dbReference type="NCBI Taxonomy" id="1309407"/>
    <lineage>
        <taxon>Bacteria</taxon>
        <taxon>Thermotogati</taxon>
        <taxon>Deinococcota</taxon>
        <taxon>Deinococci</taxon>
        <taxon>Deinococcales</taxon>
        <taxon>Deinococcaceae</taxon>
        <taxon>Deinococcus</taxon>
    </lineage>
</organism>
<accession>A0ABQ2FR07</accession>
<evidence type="ECO:0000313" key="1">
    <source>
        <dbReference type="EMBL" id="GGL18004.1"/>
    </source>
</evidence>
<evidence type="ECO:0000313" key="2">
    <source>
        <dbReference type="Proteomes" id="UP000604341"/>
    </source>
</evidence>
<dbReference type="EMBL" id="BMPE01000026">
    <property type="protein sequence ID" value="GGL18004.1"/>
    <property type="molecule type" value="Genomic_DNA"/>
</dbReference>
<keyword evidence="2" id="KW-1185">Reference proteome</keyword>
<reference evidence="2" key="1">
    <citation type="journal article" date="2019" name="Int. J. Syst. Evol. Microbiol.">
        <title>The Global Catalogue of Microorganisms (GCM) 10K type strain sequencing project: providing services to taxonomists for standard genome sequencing and annotation.</title>
        <authorList>
            <consortium name="The Broad Institute Genomics Platform"/>
            <consortium name="The Broad Institute Genome Sequencing Center for Infectious Disease"/>
            <person name="Wu L."/>
            <person name="Ma J."/>
        </authorList>
    </citation>
    <scope>NUCLEOTIDE SEQUENCE [LARGE SCALE GENOMIC DNA]</scope>
    <source>
        <strain evidence="2">JCM 19173</strain>
    </source>
</reference>
<name>A0ABQ2FR07_9DEIO</name>
<dbReference type="Proteomes" id="UP000604341">
    <property type="component" value="Unassembled WGS sequence"/>
</dbReference>
<comment type="caution">
    <text evidence="1">The sequence shown here is derived from an EMBL/GenBank/DDBJ whole genome shotgun (WGS) entry which is preliminary data.</text>
</comment>
<protein>
    <submittedName>
        <fullName evidence="1">Uncharacterized protein</fullName>
    </submittedName>
</protein>
<gene>
    <name evidence="1" type="ORF">GCM10010844_41040</name>
</gene>
<sequence length="83" mass="9192">MTVAGQVWTVQEATLPPARRTWGVKRPARWQVSFAGVTLDLYAREYVPGAPGLTWWWLVLPQTVLAPLNLQLSVSGHGVVPLE</sequence>
<proteinExistence type="predicted"/>